<organism evidence="8 9">
    <name type="scientific">Hymenochirus boettgeri</name>
    <name type="common">Congo dwarf clawed frog</name>
    <dbReference type="NCBI Taxonomy" id="247094"/>
    <lineage>
        <taxon>Eukaryota</taxon>
        <taxon>Metazoa</taxon>
        <taxon>Chordata</taxon>
        <taxon>Craniata</taxon>
        <taxon>Vertebrata</taxon>
        <taxon>Euteleostomi</taxon>
        <taxon>Amphibia</taxon>
        <taxon>Batrachia</taxon>
        <taxon>Anura</taxon>
        <taxon>Pipoidea</taxon>
        <taxon>Pipidae</taxon>
        <taxon>Pipinae</taxon>
        <taxon>Hymenochirus</taxon>
    </lineage>
</organism>
<dbReference type="InterPro" id="IPR014001">
    <property type="entry name" value="Helicase_ATP-bd"/>
</dbReference>
<evidence type="ECO:0000313" key="8">
    <source>
        <dbReference type="EMBL" id="KAG8436971.1"/>
    </source>
</evidence>
<accession>A0A8T2J2S2</accession>
<dbReference type="FunFam" id="3.40.50.300:FF:000332">
    <property type="entry name" value="DNA repair and recombination protein RAD54-like"/>
    <property type="match status" value="1"/>
</dbReference>
<dbReference type="InterPro" id="IPR000330">
    <property type="entry name" value="SNF2_N"/>
</dbReference>
<evidence type="ECO:0000256" key="2">
    <source>
        <dbReference type="ARBA" id="ARBA00022801"/>
    </source>
</evidence>
<evidence type="ECO:0000256" key="4">
    <source>
        <dbReference type="ARBA" id="ARBA00022840"/>
    </source>
</evidence>
<dbReference type="CDD" id="cd18793">
    <property type="entry name" value="SF2_C_SNF"/>
    <property type="match status" value="1"/>
</dbReference>
<dbReference type="GO" id="GO:0007131">
    <property type="term" value="P:reciprocal meiotic recombination"/>
    <property type="evidence" value="ECO:0007669"/>
    <property type="project" value="TreeGrafter"/>
</dbReference>
<dbReference type="Gene3D" id="3.40.50.300">
    <property type="entry name" value="P-loop containing nucleotide triphosphate hydrolases"/>
    <property type="match status" value="1"/>
</dbReference>
<dbReference type="FunFam" id="1.20.120.850:FF:000002">
    <property type="entry name" value="DNA repair and recombination protein RAD54-like"/>
    <property type="match status" value="1"/>
</dbReference>
<keyword evidence="9" id="KW-1185">Reference proteome</keyword>
<dbReference type="SUPFAM" id="SSF52540">
    <property type="entry name" value="P-loop containing nucleoside triphosphate hydrolases"/>
    <property type="match status" value="2"/>
</dbReference>
<dbReference type="GO" id="GO:0015616">
    <property type="term" value="F:DNA translocase activity"/>
    <property type="evidence" value="ECO:0007669"/>
    <property type="project" value="TreeGrafter"/>
</dbReference>
<dbReference type="Gene3D" id="1.20.120.850">
    <property type="entry name" value="SWI2/SNF2 ATPases, N-terminal domain"/>
    <property type="match status" value="1"/>
</dbReference>
<dbReference type="PANTHER" id="PTHR45629">
    <property type="entry name" value="SNF2/RAD54 FAMILY MEMBER"/>
    <property type="match status" value="1"/>
</dbReference>
<feature type="domain" description="Helicase C-terminal" evidence="7">
    <location>
        <begin position="500"/>
        <end position="654"/>
    </location>
</feature>
<dbReference type="PANTHER" id="PTHR45629:SF7">
    <property type="entry name" value="DNA EXCISION REPAIR PROTEIN ERCC-6-RELATED"/>
    <property type="match status" value="1"/>
</dbReference>
<dbReference type="SMART" id="SM00490">
    <property type="entry name" value="HELICc"/>
    <property type="match status" value="1"/>
</dbReference>
<protein>
    <recommendedName>
        <fullName evidence="10">DNA repair and recombination protein RAD54-like</fullName>
    </recommendedName>
</protein>
<dbReference type="InterPro" id="IPR038718">
    <property type="entry name" value="SNF2-like_sf"/>
</dbReference>
<gene>
    <name evidence="8" type="ORF">GDO86_007886</name>
</gene>
<feature type="domain" description="Helicase ATP-binding" evidence="6">
    <location>
        <begin position="171"/>
        <end position="346"/>
    </location>
</feature>
<dbReference type="GO" id="GO:0016787">
    <property type="term" value="F:hydrolase activity"/>
    <property type="evidence" value="ECO:0007669"/>
    <property type="project" value="UniProtKB-KW"/>
</dbReference>
<dbReference type="GO" id="GO:0005524">
    <property type="term" value="F:ATP binding"/>
    <property type="evidence" value="ECO:0007669"/>
    <property type="project" value="UniProtKB-KW"/>
</dbReference>
<dbReference type="InterPro" id="IPR001650">
    <property type="entry name" value="Helicase_C-like"/>
</dbReference>
<dbReference type="GO" id="GO:0004386">
    <property type="term" value="F:helicase activity"/>
    <property type="evidence" value="ECO:0007669"/>
    <property type="project" value="UniProtKB-KW"/>
</dbReference>
<dbReference type="GO" id="GO:0045003">
    <property type="term" value="P:double-strand break repair via synthesis-dependent strand annealing"/>
    <property type="evidence" value="ECO:0007669"/>
    <property type="project" value="TreeGrafter"/>
</dbReference>
<dbReference type="Gene3D" id="3.40.50.10810">
    <property type="entry name" value="Tandem AAA-ATPase domain"/>
    <property type="match status" value="1"/>
</dbReference>
<comment type="caution">
    <text evidence="8">The sequence shown here is derived from an EMBL/GenBank/DDBJ whole genome shotgun (WGS) entry which is preliminary data.</text>
</comment>
<dbReference type="FunFam" id="3.40.50.10810:FF:000147">
    <property type="entry name" value="RAD54 like"/>
    <property type="match status" value="1"/>
</dbReference>
<reference evidence="8" key="1">
    <citation type="thesis" date="2020" institute="ProQuest LLC" country="789 East Eisenhower Parkway, Ann Arbor, MI, USA">
        <title>Comparative Genomics and Chromosome Evolution.</title>
        <authorList>
            <person name="Mudd A.B."/>
        </authorList>
    </citation>
    <scope>NUCLEOTIDE SEQUENCE</scope>
    <source>
        <strain evidence="8">Female2</strain>
        <tissue evidence="8">Blood</tissue>
    </source>
</reference>
<dbReference type="CDD" id="cd18067">
    <property type="entry name" value="DEXHc_RAD54A"/>
    <property type="match status" value="1"/>
</dbReference>
<dbReference type="Pfam" id="PF00271">
    <property type="entry name" value="Helicase_C"/>
    <property type="match status" value="1"/>
</dbReference>
<feature type="region of interest" description="Disordered" evidence="5">
    <location>
        <begin position="1"/>
        <end position="23"/>
    </location>
</feature>
<dbReference type="FunFam" id="3.40.50.10810:FF:000169">
    <property type="entry name" value="Predicted protein"/>
    <property type="match status" value="1"/>
</dbReference>
<name>A0A8T2J2S2_9PIPI</name>
<dbReference type="PROSITE" id="PS51194">
    <property type="entry name" value="HELICASE_CTER"/>
    <property type="match status" value="1"/>
</dbReference>
<evidence type="ECO:0000256" key="5">
    <source>
        <dbReference type="SAM" id="MobiDB-lite"/>
    </source>
</evidence>
<evidence type="ECO:0000259" key="6">
    <source>
        <dbReference type="PROSITE" id="PS51192"/>
    </source>
</evidence>
<sequence>MRRSLAPSQLAKRKQGSSSEGEDWCDEVVKVSKRKRLTSDDKDIRQNLVSPYRKPLEQLTNRPVCLDSRQHEAFIRSILSKPFKIPIPDYKGGLGLRALGIKKSGVRRALHDPFEDGALILYEPPPLSAHDQLKVDKNKVPVHVVVDPVLGKVLRPHQREGVKFLWECVTGRRISGSHGCIMADEMGLGKTLQCISLMWTLLRQSPDAKPEIEKAVVVCPSSLVKNWYNEVHKWLGGRIQPLAIDGGTKDEIDKNLASFMHQHGLRVPSPILIISYETFRLHADVLHKGSVGLVICDEGHRLKNSENQTYQALNSLNTARRVLISGTPIQNDLLEYFSLVHFVNAGILGTAQEFKKRFEVPILKGRDADASDSDRQKGEEKLKELISVVNRCLIRRTSDILSKYLPVKIEQVVCCRLTPLQSELYKLFLKQAKPAEDLNEGKMNVSSLSSITSLKKLCNHPALIYDKCLEEEEGFQGALNLFPPGYSTKSVEPQLSGKMLVLDYILAVTRSTSNDKVVLVSNYTQTLDLFEKLCRTRRYLYVRLDGTMSIKKRAKIVERFNSLSSPEFIFMLSSKAGGCGLNLIGANRLVMFDPDWNPANDEQAMARVWRDGQKKTCFIYRLLSTGTIEEKIFQRQTHKKALSSCVVDEEQDVERHFSIGELKELFTLNENTASDTHHKFKCRRCVNGHQVRPPPDGTDCTSDLSQWNHCADKRGLQDPVLLSAWDAAITFTFHHRSHEEQRGAI</sequence>
<dbReference type="SMART" id="SM00487">
    <property type="entry name" value="DEXDc"/>
    <property type="match status" value="1"/>
</dbReference>
<dbReference type="GO" id="GO:0005634">
    <property type="term" value="C:nucleus"/>
    <property type="evidence" value="ECO:0007669"/>
    <property type="project" value="TreeGrafter"/>
</dbReference>
<dbReference type="OrthoDB" id="413460at2759"/>
<dbReference type="InterPro" id="IPR027417">
    <property type="entry name" value="P-loop_NTPase"/>
</dbReference>
<keyword evidence="3" id="KW-0347">Helicase</keyword>
<keyword evidence="1" id="KW-0547">Nucleotide-binding</keyword>
<evidence type="ECO:0000313" key="9">
    <source>
        <dbReference type="Proteomes" id="UP000812440"/>
    </source>
</evidence>
<evidence type="ECO:0000259" key="7">
    <source>
        <dbReference type="PROSITE" id="PS51194"/>
    </source>
</evidence>
<dbReference type="PROSITE" id="PS51192">
    <property type="entry name" value="HELICASE_ATP_BIND_1"/>
    <property type="match status" value="1"/>
</dbReference>
<evidence type="ECO:0008006" key="10">
    <source>
        <dbReference type="Google" id="ProtNLM"/>
    </source>
</evidence>
<keyword evidence="4" id="KW-0067">ATP-binding</keyword>
<keyword evidence="2" id="KW-0378">Hydrolase</keyword>
<proteinExistence type="predicted"/>
<dbReference type="EMBL" id="JAACNH010000007">
    <property type="protein sequence ID" value="KAG8436971.1"/>
    <property type="molecule type" value="Genomic_DNA"/>
</dbReference>
<dbReference type="Pfam" id="PF00176">
    <property type="entry name" value="SNF2-rel_dom"/>
    <property type="match status" value="1"/>
</dbReference>
<evidence type="ECO:0000256" key="1">
    <source>
        <dbReference type="ARBA" id="ARBA00022741"/>
    </source>
</evidence>
<dbReference type="InterPro" id="IPR050496">
    <property type="entry name" value="SNF2_RAD54_helicase_repair"/>
</dbReference>
<evidence type="ECO:0000256" key="3">
    <source>
        <dbReference type="ARBA" id="ARBA00022806"/>
    </source>
</evidence>
<dbReference type="Proteomes" id="UP000812440">
    <property type="component" value="Chromosome 4"/>
</dbReference>
<dbReference type="InterPro" id="IPR049730">
    <property type="entry name" value="SNF2/RAD54-like_C"/>
</dbReference>
<dbReference type="AlphaFoldDB" id="A0A8T2J2S2"/>